<sequence length="786" mass="83895">MTTSPLTPPPAPEDTAPSVFRSFFMGGFECSTQRRPSGRRIDVIDATGHDRFAAQDYARLAAAGLRSARDGLRWHLVERVPGEYDFTSAQAQVTAAREAGVQVVWDLLHYGSPDFVDVFAPDFPEVFARFARAAATFLRAGTEGTLWVCPVNEISFMAWGGGDVGYLNPFARGRGDTLKRQLVRASIRAMDEVRAVDPAARFLHAEPLIAVQAHPERPEDRPHAQADHDSQYAALDMLLGRVHPELGGGEGYVDVVGLNYYPYNQWHHHPEHHLREVLHPGHPAHRPLRELLAEVWARYGRPVLIAETGTEDAGRAPWFARVADEALAARAAGVPVQGVCLYPVVNHPGWDDDRHCHNGLWDYPDALGGRAADLALAAALASAQRAEAGEPEPGPQPDPAPLAPTDPGREALARFARVAPTLAAEAGARDRDGQFPAASFAALREAGLLTATLAPEEGGLGLGGPGAGGAGLLALLRRVGRESLPVARLYEGHLNALLLVSRFGTPEQRARAAEAAGAGEVFGVWNTEAAPGLHLEQAGGGRWRLLGNKTFTSGAGHVTRPLLPAELPGGAGRVMVLLPAPVPPERFDPDFWAPLGMRPTVSFRADLDGLEVEPGDLIGAPGDYYAQPDFGGGALRFLAAQLGGADAALKAARDVLRGLGRQGDDAQRLRFAGVAAGLEAAWQVTLRAARLLDTAPTERALAYVALARTVTEDACLHAAEATERAVGARGLLAPHPAERWLRDLRMYLRQPAPDAARLALGAWVLDGPDLPDLAADPWDPDGDAAC</sequence>
<keyword evidence="9" id="KW-1185">Reference proteome</keyword>
<evidence type="ECO:0000256" key="4">
    <source>
        <dbReference type="ARBA" id="ARBA00022827"/>
    </source>
</evidence>
<reference evidence="9" key="1">
    <citation type="journal article" date="2019" name="Int. J. Syst. Evol. Microbiol.">
        <title>The Global Catalogue of Microorganisms (GCM) 10K type strain sequencing project: providing services to taxonomists for standard genome sequencing and annotation.</title>
        <authorList>
            <consortium name="The Broad Institute Genomics Platform"/>
            <consortium name="The Broad Institute Genome Sequencing Center for Infectious Disease"/>
            <person name="Wu L."/>
            <person name="Ma J."/>
        </authorList>
    </citation>
    <scope>NUCLEOTIDE SEQUENCE [LARGE SCALE GENOMIC DNA]</scope>
    <source>
        <strain evidence="9">CGMCC 1.15053</strain>
    </source>
</reference>
<feature type="domain" description="Acyl-CoA dehydrogenase/oxidase C-terminal" evidence="6">
    <location>
        <begin position="625"/>
        <end position="747"/>
    </location>
</feature>
<evidence type="ECO:0000256" key="5">
    <source>
        <dbReference type="SAM" id="MobiDB-lite"/>
    </source>
</evidence>
<dbReference type="Gene3D" id="1.20.140.10">
    <property type="entry name" value="Butyryl-CoA Dehydrogenase, subunit A, domain 3"/>
    <property type="match status" value="1"/>
</dbReference>
<comment type="similarity">
    <text evidence="2">Belongs to the acyl-CoA dehydrogenase family.</text>
</comment>
<evidence type="ECO:0000256" key="2">
    <source>
        <dbReference type="ARBA" id="ARBA00009347"/>
    </source>
</evidence>
<dbReference type="Pfam" id="PF00441">
    <property type="entry name" value="Acyl-CoA_dh_1"/>
    <property type="match status" value="1"/>
</dbReference>
<feature type="domain" description="Acyl-CoA dehydrogenase/oxidase N-terminal" evidence="7">
    <location>
        <begin position="420"/>
        <end position="516"/>
    </location>
</feature>
<dbReference type="InterPro" id="IPR013786">
    <property type="entry name" value="AcylCoA_DH/ox_N"/>
</dbReference>
<dbReference type="RefSeq" id="WP_380050979.1">
    <property type="nucleotide sequence ID" value="NZ_JBHSOH010000030.1"/>
</dbReference>
<accession>A0ABW1DP90</accession>
<evidence type="ECO:0000259" key="6">
    <source>
        <dbReference type="Pfam" id="PF00441"/>
    </source>
</evidence>
<name>A0ABW1DP90_9DEIO</name>
<dbReference type="Gene3D" id="3.20.20.80">
    <property type="entry name" value="Glycosidases"/>
    <property type="match status" value="1"/>
</dbReference>
<dbReference type="InterPro" id="IPR036250">
    <property type="entry name" value="AcylCo_DH-like_C"/>
</dbReference>
<dbReference type="InterPro" id="IPR037069">
    <property type="entry name" value="AcylCoA_DH/ox_N_sf"/>
</dbReference>
<dbReference type="Gene3D" id="2.40.110.10">
    <property type="entry name" value="Butyryl-CoA Dehydrogenase, subunit A, domain 2"/>
    <property type="match status" value="1"/>
</dbReference>
<dbReference type="PANTHER" id="PTHR43884">
    <property type="entry name" value="ACYL-COA DEHYDROGENASE"/>
    <property type="match status" value="1"/>
</dbReference>
<dbReference type="InterPro" id="IPR017853">
    <property type="entry name" value="GH"/>
</dbReference>
<evidence type="ECO:0000313" key="8">
    <source>
        <dbReference type="EMBL" id="MFC5849654.1"/>
    </source>
</evidence>
<evidence type="ECO:0000259" key="7">
    <source>
        <dbReference type="Pfam" id="PF02771"/>
    </source>
</evidence>
<evidence type="ECO:0000313" key="9">
    <source>
        <dbReference type="Proteomes" id="UP001595979"/>
    </source>
</evidence>
<comment type="caution">
    <text evidence="8">The sequence shown here is derived from an EMBL/GenBank/DDBJ whole genome shotgun (WGS) entry which is preliminary data.</text>
</comment>
<dbReference type="Proteomes" id="UP001595979">
    <property type="component" value="Unassembled WGS sequence"/>
</dbReference>
<dbReference type="SUPFAM" id="SSF51445">
    <property type="entry name" value="(Trans)glycosidases"/>
    <property type="match status" value="1"/>
</dbReference>
<feature type="compositionally biased region" description="Pro residues" evidence="5">
    <location>
        <begin position="392"/>
        <end position="404"/>
    </location>
</feature>
<dbReference type="InterPro" id="IPR009100">
    <property type="entry name" value="AcylCoA_DH/oxidase_NM_dom_sf"/>
</dbReference>
<dbReference type="InterPro" id="IPR009075">
    <property type="entry name" value="AcylCo_DH/oxidase_C"/>
</dbReference>
<gene>
    <name evidence="8" type="ORF">ACFPQ6_15210</name>
</gene>
<keyword evidence="4" id="KW-0274">FAD</keyword>
<evidence type="ECO:0000256" key="3">
    <source>
        <dbReference type="ARBA" id="ARBA00022630"/>
    </source>
</evidence>
<dbReference type="PANTHER" id="PTHR43884:SF12">
    <property type="entry name" value="ISOVALERYL-COA DEHYDROGENASE, MITOCHONDRIAL-RELATED"/>
    <property type="match status" value="1"/>
</dbReference>
<dbReference type="InterPro" id="IPR046373">
    <property type="entry name" value="Acyl-CoA_Oxase/DH_mid-dom_sf"/>
</dbReference>
<feature type="region of interest" description="Disordered" evidence="5">
    <location>
        <begin position="382"/>
        <end position="407"/>
    </location>
</feature>
<proteinExistence type="inferred from homology"/>
<comment type="cofactor">
    <cofactor evidence="1">
        <name>FAD</name>
        <dbReference type="ChEBI" id="CHEBI:57692"/>
    </cofactor>
</comment>
<keyword evidence="3" id="KW-0285">Flavoprotein</keyword>
<protein>
    <submittedName>
        <fullName evidence="8">Acyl-CoA dehydrogenase family protein</fullName>
    </submittedName>
</protein>
<dbReference type="EMBL" id="JBHSOH010000030">
    <property type="protein sequence ID" value="MFC5849654.1"/>
    <property type="molecule type" value="Genomic_DNA"/>
</dbReference>
<dbReference type="Pfam" id="PF02771">
    <property type="entry name" value="Acyl-CoA_dh_N"/>
    <property type="match status" value="1"/>
</dbReference>
<dbReference type="SUPFAM" id="SSF47203">
    <property type="entry name" value="Acyl-CoA dehydrogenase C-terminal domain-like"/>
    <property type="match status" value="1"/>
</dbReference>
<dbReference type="Gene3D" id="1.10.540.10">
    <property type="entry name" value="Acyl-CoA dehydrogenase/oxidase, N-terminal domain"/>
    <property type="match status" value="1"/>
</dbReference>
<dbReference type="SUPFAM" id="SSF56645">
    <property type="entry name" value="Acyl-CoA dehydrogenase NM domain-like"/>
    <property type="match status" value="1"/>
</dbReference>
<organism evidence="8 9">
    <name type="scientific">Deinococcus petrolearius</name>
    <dbReference type="NCBI Taxonomy" id="1751295"/>
    <lineage>
        <taxon>Bacteria</taxon>
        <taxon>Thermotogati</taxon>
        <taxon>Deinococcota</taxon>
        <taxon>Deinococci</taxon>
        <taxon>Deinococcales</taxon>
        <taxon>Deinococcaceae</taxon>
        <taxon>Deinococcus</taxon>
    </lineage>
</organism>
<evidence type="ECO:0000256" key="1">
    <source>
        <dbReference type="ARBA" id="ARBA00001974"/>
    </source>
</evidence>